<keyword evidence="1" id="KW-1133">Transmembrane helix</keyword>
<evidence type="ECO:0000313" key="3">
    <source>
        <dbReference type="Proteomes" id="UP000287447"/>
    </source>
</evidence>
<reference evidence="3" key="1">
    <citation type="submission" date="2019-01" db="EMBL/GenBank/DDBJ databases">
        <title>Gri0909 isolated from a small marine red alga.</title>
        <authorList>
            <person name="Kim J."/>
            <person name="Jeong S.E."/>
            <person name="Jeon C.O."/>
        </authorList>
    </citation>
    <scope>NUCLEOTIDE SEQUENCE [LARGE SCALE GENOMIC DNA]</scope>
    <source>
        <strain evidence="3">Gri0909</strain>
    </source>
</reference>
<comment type="caution">
    <text evidence="2">The sequence shown here is derived from an EMBL/GenBank/DDBJ whole genome shotgun (WGS) entry which is preliminary data.</text>
</comment>
<keyword evidence="1" id="KW-0472">Membrane</keyword>
<gene>
    <name evidence="2" type="ORF">EOI86_23740</name>
</gene>
<feature type="transmembrane region" description="Helical" evidence="1">
    <location>
        <begin position="56"/>
        <end position="78"/>
    </location>
</feature>
<dbReference type="RefSeq" id="WP_127768159.1">
    <property type="nucleotide sequence ID" value="NZ_SADE01000004.1"/>
</dbReference>
<keyword evidence="1" id="KW-0812">Transmembrane</keyword>
<organism evidence="2 3">
    <name type="scientific">Hwanghaeella grinnelliae</name>
    <dbReference type="NCBI Taxonomy" id="2500179"/>
    <lineage>
        <taxon>Bacteria</taxon>
        <taxon>Pseudomonadati</taxon>
        <taxon>Pseudomonadota</taxon>
        <taxon>Alphaproteobacteria</taxon>
        <taxon>Rhodospirillales</taxon>
        <taxon>Rhodospirillaceae</taxon>
        <taxon>Hwanghaeella</taxon>
    </lineage>
</organism>
<name>A0A437QHY8_9PROT</name>
<dbReference type="Proteomes" id="UP000287447">
    <property type="component" value="Unassembled WGS sequence"/>
</dbReference>
<keyword evidence="3" id="KW-1185">Reference proteome</keyword>
<proteinExistence type="predicted"/>
<sequence>MALGRRKLRGRSGSIRFEKGDTLGGTASLLLLNQIGGGVRGKSQVGRRRAGSAGRILGKVFSFLLLVIGVGALFLLGWDWIEEFIRVEVLPYLNGS</sequence>
<dbReference type="AlphaFoldDB" id="A0A437QHY8"/>
<evidence type="ECO:0000256" key="1">
    <source>
        <dbReference type="SAM" id="Phobius"/>
    </source>
</evidence>
<dbReference type="EMBL" id="SADE01000004">
    <property type="protein sequence ID" value="RVU34129.1"/>
    <property type="molecule type" value="Genomic_DNA"/>
</dbReference>
<accession>A0A437QHY8</accession>
<evidence type="ECO:0000313" key="2">
    <source>
        <dbReference type="EMBL" id="RVU34129.1"/>
    </source>
</evidence>
<protein>
    <submittedName>
        <fullName evidence="2">Uncharacterized protein</fullName>
    </submittedName>
</protein>